<comment type="caution">
    <text evidence="3">The sequence shown here is derived from an EMBL/GenBank/DDBJ whole genome shotgun (WGS) entry which is preliminary data.</text>
</comment>
<feature type="region of interest" description="Disordered" evidence="1">
    <location>
        <begin position="137"/>
        <end position="170"/>
    </location>
</feature>
<feature type="chain" id="PRO_5043597740" evidence="2">
    <location>
        <begin position="48"/>
        <end position="170"/>
    </location>
</feature>
<evidence type="ECO:0000256" key="1">
    <source>
        <dbReference type="SAM" id="MobiDB-lite"/>
    </source>
</evidence>
<accession>A0AAW0DCN0</accession>
<gene>
    <name evidence="3" type="ORF">R3P38DRAFT_3620333</name>
</gene>
<evidence type="ECO:0000313" key="4">
    <source>
        <dbReference type="Proteomes" id="UP001362999"/>
    </source>
</evidence>
<reference evidence="3 4" key="1">
    <citation type="journal article" date="2024" name="J Genomics">
        <title>Draft genome sequencing and assembly of Favolaschia claudopus CIRM-BRFM 2984 isolated from oak limbs.</title>
        <authorList>
            <person name="Navarro D."/>
            <person name="Drula E."/>
            <person name="Chaduli D."/>
            <person name="Cazenave R."/>
            <person name="Ahrendt S."/>
            <person name="Wang J."/>
            <person name="Lipzen A."/>
            <person name="Daum C."/>
            <person name="Barry K."/>
            <person name="Grigoriev I.V."/>
            <person name="Favel A."/>
            <person name="Rosso M.N."/>
            <person name="Martin F."/>
        </authorList>
    </citation>
    <scope>NUCLEOTIDE SEQUENCE [LARGE SCALE GENOMIC DNA]</scope>
    <source>
        <strain evidence="3 4">CIRM-BRFM 2984</strain>
    </source>
</reference>
<dbReference type="PANTHER" id="PTHR37487:SF3">
    <property type="entry name" value="CLEAVAGE_POLYADENYLATION SPECIFICITY FACTOR A SUBUNIT N-TERMINAL DOMAIN-CONTAINING PROTEIN"/>
    <property type="match status" value="1"/>
</dbReference>
<dbReference type="Proteomes" id="UP001362999">
    <property type="component" value="Unassembled WGS sequence"/>
</dbReference>
<feature type="signal peptide" evidence="2">
    <location>
        <begin position="1"/>
        <end position="47"/>
    </location>
</feature>
<name>A0AAW0DCN0_9AGAR</name>
<keyword evidence="4" id="KW-1185">Reference proteome</keyword>
<evidence type="ECO:0000313" key="3">
    <source>
        <dbReference type="EMBL" id="KAK7048883.1"/>
    </source>
</evidence>
<evidence type="ECO:0000256" key="2">
    <source>
        <dbReference type="SAM" id="SignalP"/>
    </source>
</evidence>
<dbReference type="EMBL" id="JAWWNJ010000009">
    <property type="protein sequence ID" value="KAK7048883.1"/>
    <property type="molecule type" value="Genomic_DNA"/>
</dbReference>
<dbReference type="AlphaFoldDB" id="A0AAW0DCN0"/>
<sequence length="170" mass="17911">MYRFTEINRLRYKKVVQKMGTRTSPLPSYSTMNSLLLLSLLAVGAVAHRPDLTINNIPEARTPPASLAECQPLLITFAGGTPPYTILDSDVDTDPVSASHLADFENVSGTAITWPAVNASQGTQLLISIEDSTGLTRTTPPFPVTQGSGDGCLAAGSGGYSPRGAPLPEP</sequence>
<organism evidence="3 4">
    <name type="scientific">Favolaschia claudopus</name>
    <dbReference type="NCBI Taxonomy" id="2862362"/>
    <lineage>
        <taxon>Eukaryota</taxon>
        <taxon>Fungi</taxon>
        <taxon>Dikarya</taxon>
        <taxon>Basidiomycota</taxon>
        <taxon>Agaricomycotina</taxon>
        <taxon>Agaricomycetes</taxon>
        <taxon>Agaricomycetidae</taxon>
        <taxon>Agaricales</taxon>
        <taxon>Marasmiineae</taxon>
        <taxon>Mycenaceae</taxon>
        <taxon>Favolaschia</taxon>
    </lineage>
</organism>
<proteinExistence type="predicted"/>
<protein>
    <submittedName>
        <fullName evidence="3">Uncharacterized protein</fullName>
    </submittedName>
</protein>
<dbReference type="PANTHER" id="PTHR37487">
    <property type="entry name" value="CHROMOSOME 1, WHOLE GENOME SHOTGUN SEQUENCE"/>
    <property type="match status" value="1"/>
</dbReference>
<keyword evidence="2" id="KW-0732">Signal</keyword>